<feature type="compositionally biased region" description="Pro residues" evidence="1">
    <location>
        <begin position="743"/>
        <end position="758"/>
    </location>
</feature>
<feature type="compositionally biased region" description="Basic and acidic residues" evidence="1">
    <location>
        <begin position="321"/>
        <end position="342"/>
    </location>
</feature>
<feature type="compositionally biased region" description="Low complexity" evidence="1">
    <location>
        <begin position="759"/>
        <end position="776"/>
    </location>
</feature>
<feature type="compositionally biased region" description="Low complexity" evidence="1">
    <location>
        <begin position="650"/>
        <end position="695"/>
    </location>
</feature>
<feature type="compositionally biased region" description="Low complexity" evidence="1">
    <location>
        <begin position="813"/>
        <end position="874"/>
    </location>
</feature>
<organism evidence="2 3">
    <name type="scientific">Pterulicium gracile</name>
    <dbReference type="NCBI Taxonomy" id="1884261"/>
    <lineage>
        <taxon>Eukaryota</taxon>
        <taxon>Fungi</taxon>
        <taxon>Dikarya</taxon>
        <taxon>Basidiomycota</taxon>
        <taxon>Agaricomycotina</taxon>
        <taxon>Agaricomycetes</taxon>
        <taxon>Agaricomycetidae</taxon>
        <taxon>Agaricales</taxon>
        <taxon>Pleurotineae</taxon>
        <taxon>Pterulaceae</taxon>
        <taxon>Pterulicium</taxon>
    </lineage>
</organism>
<dbReference type="OrthoDB" id="2756336at2759"/>
<gene>
    <name evidence="2" type="ORF">BDV98DRAFT_563778</name>
</gene>
<evidence type="ECO:0000256" key="1">
    <source>
        <dbReference type="SAM" id="MobiDB-lite"/>
    </source>
</evidence>
<feature type="region of interest" description="Disordered" evidence="1">
    <location>
        <begin position="788"/>
        <end position="892"/>
    </location>
</feature>
<evidence type="ECO:0000313" key="3">
    <source>
        <dbReference type="Proteomes" id="UP000305067"/>
    </source>
</evidence>
<sequence length="892" mass="93507">MRLLPSLLINTTDARATPSLNFFFHSAHLPFPRFVFSFVLSLSVLLYIPHHQPHCCYSHTSDQHMRPSLGDYPLIPVDSQIVTVDLGLDNYGVGLELGGLELETDPFARSTPPSSPSPSTSSSPSPPPSTPKPKSPLCSPPSSPPSSQISITLTLDPAPTPTRGHTEPLGGGKFQVTLPSNVQRAQSYTHLDSSSGGGKTRSYAYQKPAFPRARPSLPSLHVLAQMDLPVPNKVRKGRVGATLPAEPWDMEDVPLTPTPSPLVTQFPHALSNSNALSHTQTSNYTPAHPQSTATSAQPAFNLTQPPGNHPHPPSAYVSRYGHSEPRPEVHGQLDATGRDIRVTSEITEDDEVPVPDFSKSQTDLSHSEDYDDASESFTLPTARSSLESWDDSTSTSYESDADAFFSSVESTNASSTWTLPLPMPPSVGSGDAQEGHGDAPPTSFSTFRPDETDHYLTSTSTAVKGGNLQCGPTSPCATFAPTSPYGQDQAPSVSSHSASSCEPDEPTCTREVQSHELANELLLKRFVSADDAIPPRRLSSAASQLLSRGKSEGHGSASELSGSGSKSGSAVQRVRKRRSRADMARDGTGRGEAKGTGKGEAEGVDFDEGRLDLTWVRSGHGHGSRTRRSAAPVAERVPCSKTWTPPGSPPRSFISFPSSRRASLSSVLPTASSPPFTPSPSSQDCSSSSAPSAPDSTPPTAPDSSTTTDPAPSRTSTLRRLKTSFSQLTIRARRGRHTDADTRPPPPLPSPPPVPALPLPSRAVPRPSNVSGKGLLGSLSLDLELNQPLGLMGGEDGGRSSLGCSPLPPPLPRSALFGDSSGLASASASTASPASMSAASPASMSAASLSSSGSATLGIGSGSPSPHSSASLSPNPNPSTGQKIRARLLSMR</sequence>
<feature type="region of interest" description="Disordered" evidence="1">
    <location>
        <begin position="414"/>
        <end position="452"/>
    </location>
</feature>
<accession>A0A5C3QTS7</accession>
<name>A0A5C3QTS7_9AGAR</name>
<keyword evidence="3" id="KW-1185">Reference proteome</keyword>
<proteinExistence type="predicted"/>
<feature type="region of interest" description="Disordered" evidence="1">
    <location>
        <begin position="276"/>
        <end position="379"/>
    </location>
</feature>
<feature type="compositionally biased region" description="Polar residues" evidence="1">
    <location>
        <begin position="276"/>
        <end position="306"/>
    </location>
</feature>
<dbReference type="EMBL" id="ML178819">
    <property type="protein sequence ID" value="TFL04230.1"/>
    <property type="molecule type" value="Genomic_DNA"/>
</dbReference>
<feature type="compositionally biased region" description="Basic residues" evidence="1">
    <location>
        <begin position="619"/>
        <end position="628"/>
    </location>
</feature>
<feature type="compositionally biased region" description="Low complexity" evidence="1">
    <location>
        <begin position="702"/>
        <end position="716"/>
    </location>
</feature>
<dbReference type="Proteomes" id="UP000305067">
    <property type="component" value="Unassembled WGS sequence"/>
</dbReference>
<protein>
    <submittedName>
        <fullName evidence="2">Uncharacterized protein</fullName>
    </submittedName>
</protein>
<feature type="region of interest" description="Disordered" evidence="1">
    <location>
        <begin position="104"/>
        <end position="175"/>
    </location>
</feature>
<feature type="compositionally biased region" description="Basic and acidic residues" evidence="1">
    <location>
        <begin position="580"/>
        <end position="611"/>
    </location>
</feature>
<dbReference type="AlphaFoldDB" id="A0A5C3QTS7"/>
<evidence type="ECO:0000313" key="2">
    <source>
        <dbReference type="EMBL" id="TFL04230.1"/>
    </source>
</evidence>
<feature type="compositionally biased region" description="Polar residues" evidence="1">
    <location>
        <begin position="481"/>
        <end position="491"/>
    </location>
</feature>
<dbReference type="STRING" id="1884261.A0A5C3QTS7"/>
<feature type="region of interest" description="Disordered" evidence="1">
    <location>
        <begin position="481"/>
        <end position="509"/>
    </location>
</feature>
<reference evidence="2 3" key="1">
    <citation type="journal article" date="2019" name="Nat. Ecol. Evol.">
        <title>Megaphylogeny resolves global patterns of mushroom evolution.</title>
        <authorList>
            <person name="Varga T."/>
            <person name="Krizsan K."/>
            <person name="Foldi C."/>
            <person name="Dima B."/>
            <person name="Sanchez-Garcia M."/>
            <person name="Sanchez-Ramirez S."/>
            <person name="Szollosi G.J."/>
            <person name="Szarkandi J.G."/>
            <person name="Papp V."/>
            <person name="Albert L."/>
            <person name="Andreopoulos W."/>
            <person name="Angelini C."/>
            <person name="Antonin V."/>
            <person name="Barry K.W."/>
            <person name="Bougher N.L."/>
            <person name="Buchanan P."/>
            <person name="Buyck B."/>
            <person name="Bense V."/>
            <person name="Catcheside P."/>
            <person name="Chovatia M."/>
            <person name="Cooper J."/>
            <person name="Damon W."/>
            <person name="Desjardin D."/>
            <person name="Finy P."/>
            <person name="Geml J."/>
            <person name="Haridas S."/>
            <person name="Hughes K."/>
            <person name="Justo A."/>
            <person name="Karasinski D."/>
            <person name="Kautmanova I."/>
            <person name="Kiss B."/>
            <person name="Kocsube S."/>
            <person name="Kotiranta H."/>
            <person name="LaButti K.M."/>
            <person name="Lechner B.E."/>
            <person name="Liimatainen K."/>
            <person name="Lipzen A."/>
            <person name="Lukacs Z."/>
            <person name="Mihaltcheva S."/>
            <person name="Morgado L.N."/>
            <person name="Niskanen T."/>
            <person name="Noordeloos M.E."/>
            <person name="Ohm R.A."/>
            <person name="Ortiz-Santana B."/>
            <person name="Ovrebo C."/>
            <person name="Racz N."/>
            <person name="Riley R."/>
            <person name="Savchenko A."/>
            <person name="Shiryaev A."/>
            <person name="Soop K."/>
            <person name="Spirin V."/>
            <person name="Szebenyi C."/>
            <person name="Tomsovsky M."/>
            <person name="Tulloss R.E."/>
            <person name="Uehling J."/>
            <person name="Grigoriev I.V."/>
            <person name="Vagvolgyi C."/>
            <person name="Papp T."/>
            <person name="Martin F.M."/>
            <person name="Miettinen O."/>
            <person name="Hibbett D.S."/>
            <person name="Nagy L.G."/>
        </authorList>
    </citation>
    <scope>NUCLEOTIDE SEQUENCE [LARGE SCALE GENOMIC DNA]</scope>
    <source>
        <strain evidence="2 3">CBS 309.79</strain>
    </source>
</reference>
<feature type="compositionally biased region" description="Pro residues" evidence="1">
    <location>
        <begin position="124"/>
        <end position="144"/>
    </location>
</feature>
<feature type="compositionally biased region" description="Low complexity" evidence="1">
    <location>
        <begin position="543"/>
        <end position="569"/>
    </location>
</feature>
<feature type="region of interest" description="Disordered" evidence="1">
    <location>
        <begin position="543"/>
        <end position="776"/>
    </location>
</feature>